<dbReference type="Proteomes" id="UP001610861">
    <property type="component" value="Unassembled WGS sequence"/>
</dbReference>
<dbReference type="RefSeq" id="WP_396638929.1">
    <property type="nucleotide sequence ID" value="NZ_JBIQWL010000001.1"/>
</dbReference>
<evidence type="ECO:0000313" key="2">
    <source>
        <dbReference type="Proteomes" id="UP001610861"/>
    </source>
</evidence>
<reference evidence="1 2" key="1">
    <citation type="submission" date="2024-09" db="EMBL/GenBank/DDBJ databases">
        <authorList>
            <person name="Pan X."/>
        </authorList>
    </citation>
    <scope>NUCLEOTIDE SEQUENCE [LARGE SCALE GENOMIC DNA]</scope>
    <source>
        <strain evidence="1 2">B2969</strain>
    </source>
</reference>
<dbReference type="EMBL" id="JBIQWL010000001">
    <property type="protein sequence ID" value="MFH8248977.1"/>
    <property type="molecule type" value="Genomic_DNA"/>
</dbReference>
<accession>A0ABW7Q3Z9</accession>
<evidence type="ECO:0000313" key="1">
    <source>
        <dbReference type="EMBL" id="MFH8248977.1"/>
    </source>
</evidence>
<proteinExistence type="predicted"/>
<gene>
    <name evidence="1" type="ORF">ACH3VR_01250</name>
</gene>
<evidence type="ECO:0008006" key="3">
    <source>
        <dbReference type="Google" id="ProtNLM"/>
    </source>
</evidence>
<name>A0ABW7Q3Z9_9MICO</name>
<sequence>MDDAPRSSLPDLKGTVDERRTQLDQLRNDGAVTVEWLLRQLDQVLTEWAALETKFDVEKDGHPDY</sequence>
<protein>
    <recommendedName>
        <fullName evidence="3">SlyX protein</fullName>
    </recommendedName>
</protein>
<keyword evidence="2" id="KW-1185">Reference proteome</keyword>
<comment type="caution">
    <text evidence="1">The sequence shown here is derived from an EMBL/GenBank/DDBJ whole genome shotgun (WGS) entry which is preliminary data.</text>
</comment>
<organism evidence="1 2">
    <name type="scientific">Microbacterium alkaliflavum</name>
    <dbReference type="NCBI Taxonomy" id="3248839"/>
    <lineage>
        <taxon>Bacteria</taxon>
        <taxon>Bacillati</taxon>
        <taxon>Actinomycetota</taxon>
        <taxon>Actinomycetes</taxon>
        <taxon>Micrococcales</taxon>
        <taxon>Microbacteriaceae</taxon>
        <taxon>Microbacterium</taxon>
    </lineage>
</organism>